<feature type="domain" description="Phage capsid-like C-terminal" evidence="3">
    <location>
        <begin position="96"/>
        <end position="371"/>
    </location>
</feature>
<name>A0A449BEU0_HAPAX</name>
<dbReference type="InterPro" id="IPR054612">
    <property type="entry name" value="Phage_capsid-like_C"/>
</dbReference>
<evidence type="ECO:0000256" key="2">
    <source>
        <dbReference type="SAM" id="Coils"/>
    </source>
</evidence>
<feature type="coiled-coil region" evidence="2">
    <location>
        <begin position="23"/>
        <end position="57"/>
    </location>
</feature>
<dbReference type="EMBL" id="LR215048">
    <property type="protein sequence ID" value="VEU80948.1"/>
    <property type="molecule type" value="Genomic_DNA"/>
</dbReference>
<dbReference type="Pfam" id="PF05065">
    <property type="entry name" value="Phage_capsid"/>
    <property type="match status" value="1"/>
</dbReference>
<dbReference type="NCBIfam" id="TIGR01554">
    <property type="entry name" value="major_cap_HK97"/>
    <property type="match status" value="1"/>
</dbReference>
<comment type="subcellular location">
    <subcellularLocation>
        <location evidence="1">Virion</location>
    </subcellularLocation>
</comment>
<keyword evidence="5" id="KW-1185">Reference proteome</keyword>
<dbReference type="InterPro" id="IPR024455">
    <property type="entry name" value="Phage_capsid"/>
</dbReference>
<dbReference type="KEGG" id="aaxa:NCTC10138_01336"/>
<dbReference type="OrthoDB" id="411118at2"/>
<gene>
    <name evidence="4" type="ORF">NCTC10138_01336</name>
</gene>
<protein>
    <submittedName>
        <fullName evidence="4">Predicted phage phi-C31 gp36 major capsid-like protein</fullName>
    </submittedName>
</protein>
<organism evidence="4 5">
    <name type="scientific">Haploplasma axanthum</name>
    <name type="common">Acholeplasma axanthum</name>
    <dbReference type="NCBI Taxonomy" id="29552"/>
    <lineage>
        <taxon>Bacteria</taxon>
        <taxon>Bacillati</taxon>
        <taxon>Mycoplasmatota</taxon>
        <taxon>Mollicutes</taxon>
        <taxon>Acholeplasmatales</taxon>
        <taxon>Acholeplasmataceae</taxon>
        <taxon>Haploplasma</taxon>
    </lineage>
</organism>
<evidence type="ECO:0000313" key="5">
    <source>
        <dbReference type="Proteomes" id="UP000289841"/>
    </source>
</evidence>
<dbReference type="Proteomes" id="UP000289841">
    <property type="component" value="Chromosome"/>
</dbReference>
<evidence type="ECO:0000259" key="3">
    <source>
        <dbReference type="Pfam" id="PF05065"/>
    </source>
</evidence>
<accession>A0A449BEU0</accession>
<proteinExistence type="predicted"/>
<dbReference type="STRING" id="1278311.GCA_000428705_00027"/>
<dbReference type="AlphaFoldDB" id="A0A449BEU0"/>
<evidence type="ECO:0000256" key="1">
    <source>
        <dbReference type="ARBA" id="ARBA00004328"/>
    </source>
</evidence>
<dbReference type="SUPFAM" id="SSF56563">
    <property type="entry name" value="Major capsid protein gp5"/>
    <property type="match status" value="1"/>
</dbReference>
<sequence length="380" mass="41879">MNLEKRSNEIKARITEIKGLIGAEVTLEVLEELEAEVDELKEEQETIERKLAIQNKTKFNPIVIERGNQVNKEELEVRGKSLKESRVIQVSSDEILLPEHVADGIAPYPFTQVSALVDRVKVVNLNGGETYKKSFVKGSGIAGLTNEGESYSETEPEYGYLTITKVKVTAYTEITEELEKLPNLPYQAEVLKNINVSLKKKISEQILRGPGTSNTFTGIFSDKAVALSDTTDLELAAITDSTLDDIIFAYGGDEEVEGGAFLILNKNDLRAFAGLRTSEGRKVHTIDYVNNTIDGIPYIINSYCKAISDTNTSAGEYGIAYGSLLNYEVPIFSPVEISKSNDYKFKDGIISYKASVFTGGNVVGYKGFLRVKKKVATPSE</sequence>
<evidence type="ECO:0000313" key="4">
    <source>
        <dbReference type="EMBL" id="VEU80948.1"/>
    </source>
</evidence>
<reference evidence="4 5" key="1">
    <citation type="submission" date="2019-01" db="EMBL/GenBank/DDBJ databases">
        <authorList>
            <consortium name="Pathogen Informatics"/>
        </authorList>
    </citation>
    <scope>NUCLEOTIDE SEQUENCE [LARGE SCALE GENOMIC DNA]</scope>
    <source>
        <strain evidence="4 5">NCTC10138</strain>
    </source>
</reference>
<keyword evidence="2" id="KW-0175">Coiled coil</keyword>
<dbReference type="RefSeq" id="WP_026389878.1">
    <property type="nucleotide sequence ID" value="NZ_LR215048.1"/>
</dbReference>